<evidence type="ECO:0000313" key="1">
    <source>
        <dbReference type="EMBL" id="OBQ60705.1"/>
    </source>
</evidence>
<protein>
    <submittedName>
        <fullName evidence="1">Uncharacterized protein</fullName>
    </submittedName>
</protein>
<reference evidence="1 2" key="1">
    <citation type="submission" date="2016-05" db="EMBL/GenBank/DDBJ databases">
        <authorList>
            <person name="Ramsay J.P."/>
        </authorList>
    </citation>
    <scope>NUCLEOTIDE SEQUENCE [LARGE SCALE GENOMIC DNA]</scope>
    <source>
        <strain evidence="1 2">NZP2042</strain>
    </source>
</reference>
<accession>A0A6M7TXE1</accession>
<dbReference type="Proteomes" id="UP000093737">
    <property type="component" value="Unassembled WGS sequence"/>
</dbReference>
<comment type="caution">
    <text evidence="1">The sequence shown here is derived from an EMBL/GenBank/DDBJ whole genome shotgun (WGS) entry which is preliminary data.</text>
</comment>
<dbReference type="AlphaFoldDB" id="A0A6M7TXE1"/>
<proteinExistence type="predicted"/>
<name>A0A6M7TXE1_RHILI</name>
<dbReference type="EMBL" id="LYTK01000021">
    <property type="protein sequence ID" value="OBQ60705.1"/>
    <property type="molecule type" value="Genomic_DNA"/>
</dbReference>
<dbReference type="RefSeq" id="WP_056578824.1">
    <property type="nucleotide sequence ID" value="NZ_CP033334.1"/>
</dbReference>
<sequence length="67" mass="6925">MRQHILNSWLVAALVAVICLLGVTAYAAVKEDLPRTSCLRAGKGVRQPAATCAICSPAPCESLATGS</sequence>
<organism evidence="1 2">
    <name type="scientific">Rhizobium loti</name>
    <name type="common">Mesorhizobium loti</name>
    <dbReference type="NCBI Taxonomy" id="381"/>
    <lineage>
        <taxon>Bacteria</taxon>
        <taxon>Pseudomonadati</taxon>
        <taxon>Pseudomonadota</taxon>
        <taxon>Alphaproteobacteria</taxon>
        <taxon>Hyphomicrobiales</taxon>
        <taxon>Phyllobacteriaceae</taxon>
        <taxon>Mesorhizobium</taxon>
    </lineage>
</organism>
<evidence type="ECO:0000313" key="2">
    <source>
        <dbReference type="Proteomes" id="UP000093737"/>
    </source>
</evidence>
<gene>
    <name evidence="1" type="ORF">A8145_22470</name>
</gene>